<keyword evidence="1 8" id="KW-0158">Chromosome</keyword>
<dbReference type="EMBL" id="JACTAM010000014">
    <property type="protein sequence ID" value="KAI2656922.1"/>
    <property type="molecule type" value="Genomic_DNA"/>
</dbReference>
<feature type="region of interest" description="Disordered" evidence="9">
    <location>
        <begin position="438"/>
        <end position="487"/>
    </location>
</feature>
<comment type="subcellular location">
    <subcellularLocation>
        <location evidence="8">Chromosome</location>
        <location evidence="8">Centromere</location>
        <location evidence="8">Kinetochore</location>
    </subcellularLocation>
</comment>
<feature type="compositionally biased region" description="Polar residues" evidence="9">
    <location>
        <begin position="604"/>
        <end position="622"/>
    </location>
</feature>
<evidence type="ECO:0000256" key="3">
    <source>
        <dbReference type="ARBA" id="ARBA00022776"/>
    </source>
</evidence>
<evidence type="ECO:0000313" key="11">
    <source>
        <dbReference type="EMBL" id="KAI2656922.1"/>
    </source>
</evidence>
<feature type="region of interest" description="Disordered" evidence="9">
    <location>
        <begin position="207"/>
        <end position="227"/>
    </location>
</feature>
<dbReference type="InterPro" id="IPR028593">
    <property type="entry name" value="SPDLY_chordates"/>
</dbReference>
<evidence type="ECO:0000256" key="9">
    <source>
        <dbReference type="SAM" id="MobiDB-lite"/>
    </source>
</evidence>
<evidence type="ECO:0000256" key="8">
    <source>
        <dbReference type="HAMAP-Rule" id="MF_03041"/>
    </source>
</evidence>
<comment type="function">
    <text evidence="8">Required for the localization of dynein and dynactin to the mitotic kintochore. Dynein is believed to control the initial lateral interaction between the kinetochore and spindle microtubules and to facilitate the subsequent formation of end-on kinetochore-microtubule attachments mediated by the NDC80 complex.</text>
</comment>
<evidence type="ECO:0000256" key="4">
    <source>
        <dbReference type="ARBA" id="ARBA00022838"/>
    </source>
</evidence>
<feature type="region of interest" description="Disordered" evidence="9">
    <location>
        <begin position="568"/>
        <end position="622"/>
    </location>
</feature>
<feature type="coiled-coil region" evidence="8">
    <location>
        <begin position="310"/>
        <end position="389"/>
    </location>
</feature>
<keyword evidence="10" id="KW-0812">Transmembrane</keyword>
<proteinExistence type="inferred from homology"/>
<sequence>MSDLEDEIKVLRRKVQEGEEALQRAGQYGLQLLDDKMDLHNKLEEQRIEMSNVIEVLEQEKYSLQREAELKARMLESLRSEFDLVKNQQKHQMEQQQTLLERNHALELSDLKNKLEKIKTDLEEAQLAEKQMRHKLDLQSETLNSKTEELRVLTERANETMSSEILELQMQKIDMESAMAALEQELQEARYKEEQLHLANTTLQRQLERVTEEKEEREKEAKAREANQDLQIQLEQVLQQAQDPNSKGNSLFSEVEDKRAEMERQLNSMKRQHDSLQKQHALTKQHMHRMKMQIATLMQLQGNRADPAQLERLQFMLSDKNNEIESLMMKVRELEKEKMTVKDHHPPAPSKEGELMDETYYTDLLKMQLSNSKKDAEKLKDELSMARMKALSESQRVLELERKLFGTEQALKQRHSDNMRLQVKLEELKMKYTPNEVNKAQVQKRRREKFPVAVQEEKSAPSKEETATMDTEPCKGSSENTEEKTLSHPIEKPVVIPLQPAQPTEPNPVMPRESKSVRICEDPPVCIPDAPRSVPTSACQPFSFLLRCVNFTVFVIFLFLGFMRTLTPRSSPVSDSNSKNEDQTHQSSEEEENWRTERKRKKYQQPTHVSSEKTMANECAQQ</sequence>
<feature type="compositionally biased region" description="Polar residues" evidence="9">
    <location>
        <begin position="568"/>
        <end position="577"/>
    </location>
</feature>
<keyword evidence="4 8" id="KW-0995">Kinetochore</keyword>
<keyword evidence="12" id="KW-1185">Reference proteome</keyword>
<evidence type="ECO:0000256" key="1">
    <source>
        <dbReference type="ARBA" id="ARBA00022454"/>
    </source>
</evidence>
<comment type="caution">
    <text evidence="11">The sequence shown here is derived from an EMBL/GenBank/DDBJ whole genome shotgun (WGS) entry which is preliminary data.</text>
</comment>
<feature type="compositionally biased region" description="Basic and acidic residues" evidence="9">
    <location>
        <begin position="578"/>
        <end position="596"/>
    </location>
</feature>
<reference evidence="11 12" key="1">
    <citation type="submission" date="2022-01" db="EMBL/GenBank/DDBJ databases">
        <title>A high-quality chromosome-level genome assembly of rohu carp, Labeo rohita.</title>
        <authorList>
            <person name="Arick M.A. II"/>
            <person name="Hsu C.-Y."/>
            <person name="Magbanua Z."/>
            <person name="Pechanova O."/>
            <person name="Grover C."/>
            <person name="Miller E."/>
            <person name="Thrash A."/>
            <person name="Ezzel L."/>
            <person name="Alam S."/>
            <person name="Benzie J."/>
            <person name="Hamilton M."/>
            <person name="Karsi A."/>
            <person name="Lawrence M.L."/>
            <person name="Peterson D.G."/>
        </authorList>
    </citation>
    <scope>NUCLEOTIDE SEQUENCE [LARGE SCALE GENOMIC DNA]</scope>
    <source>
        <strain evidence="12">BAU-BD-2019</strain>
        <tissue evidence="11">Blood</tissue>
    </source>
</reference>
<evidence type="ECO:0000256" key="2">
    <source>
        <dbReference type="ARBA" id="ARBA00022618"/>
    </source>
</evidence>
<keyword evidence="3 8" id="KW-0498">Mitosis</keyword>
<protein>
    <recommendedName>
        <fullName evidence="8">Protein Spindly</fullName>
    </recommendedName>
    <alternativeName>
        <fullName evidence="8">Coiled-coil domain-containing protein 99</fullName>
    </alternativeName>
    <alternativeName>
        <fullName evidence="8">Spindle apparatus coiled-coil domain-containing protein 1</fullName>
    </alternativeName>
</protein>
<evidence type="ECO:0000256" key="10">
    <source>
        <dbReference type="SAM" id="Phobius"/>
    </source>
</evidence>
<feature type="coiled-coil region" evidence="8">
    <location>
        <begin position="1"/>
        <end position="60"/>
    </location>
</feature>
<evidence type="ECO:0000256" key="7">
    <source>
        <dbReference type="ARBA" id="ARBA00023328"/>
    </source>
</evidence>
<dbReference type="InterPro" id="IPR051149">
    <property type="entry name" value="Spindly/BICDR_Dynein_Adapter"/>
</dbReference>
<keyword evidence="5 8" id="KW-0175">Coiled coil</keyword>
<evidence type="ECO:0000313" key="12">
    <source>
        <dbReference type="Proteomes" id="UP000830375"/>
    </source>
</evidence>
<name>A0ABQ8M3Z3_LABRO</name>
<gene>
    <name evidence="8" type="primary">SPDL1</name>
    <name evidence="8" type="synonym">CCDC99</name>
    <name evidence="11" type="ORF">H4Q32_020955</name>
</gene>
<dbReference type="HAMAP" id="MF_03041">
    <property type="entry name" value="SPDLY"/>
    <property type="match status" value="1"/>
</dbReference>
<dbReference type="Proteomes" id="UP000830375">
    <property type="component" value="Unassembled WGS sequence"/>
</dbReference>
<dbReference type="PANTHER" id="PTHR32123">
    <property type="entry name" value="BICD FAMILY-LIKE CARGO ADAPTER"/>
    <property type="match status" value="1"/>
</dbReference>
<organism evidence="11 12">
    <name type="scientific">Labeo rohita</name>
    <name type="common">Indian major carp</name>
    <name type="synonym">Cyprinus rohita</name>
    <dbReference type="NCBI Taxonomy" id="84645"/>
    <lineage>
        <taxon>Eukaryota</taxon>
        <taxon>Metazoa</taxon>
        <taxon>Chordata</taxon>
        <taxon>Craniata</taxon>
        <taxon>Vertebrata</taxon>
        <taxon>Euteleostomi</taxon>
        <taxon>Actinopterygii</taxon>
        <taxon>Neopterygii</taxon>
        <taxon>Teleostei</taxon>
        <taxon>Ostariophysi</taxon>
        <taxon>Cypriniformes</taxon>
        <taxon>Cyprinidae</taxon>
        <taxon>Labeoninae</taxon>
        <taxon>Labeonini</taxon>
        <taxon>Labeo</taxon>
    </lineage>
</organism>
<evidence type="ECO:0000256" key="5">
    <source>
        <dbReference type="ARBA" id="ARBA00023054"/>
    </source>
</evidence>
<feature type="compositionally biased region" description="Basic and acidic residues" evidence="9">
    <location>
        <begin position="455"/>
        <end position="466"/>
    </location>
</feature>
<keyword evidence="7 8" id="KW-0137">Centromere</keyword>
<keyword evidence="10" id="KW-1133">Transmembrane helix</keyword>
<feature type="coiled-coil region" evidence="8">
    <location>
        <begin position="101"/>
        <end position="135"/>
    </location>
</feature>
<comment type="similarity">
    <text evidence="8">Belongs to the Spindly family.</text>
</comment>
<accession>A0ABQ8M3Z3</accession>
<keyword evidence="10" id="KW-0472">Membrane</keyword>
<evidence type="ECO:0000256" key="6">
    <source>
        <dbReference type="ARBA" id="ARBA00023306"/>
    </source>
</evidence>
<dbReference type="PANTHER" id="PTHR32123:SF9">
    <property type="entry name" value="PROTEIN SPINDLY"/>
    <property type="match status" value="1"/>
</dbReference>
<keyword evidence="2 8" id="KW-0132">Cell division</keyword>
<keyword evidence="6 8" id="KW-0131">Cell cycle</keyword>
<feature type="transmembrane region" description="Helical" evidence="10">
    <location>
        <begin position="542"/>
        <end position="562"/>
    </location>
</feature>